<dbReference type="InterPro" id="IPR013320">
    <property type="entry name" value="ConA-like_dom_sf"/>
</dbReference>
<comment type="function">
    <text evidence="9">Enables the bacterium to metabolize sucrose as a sole carbon source.</text>
</comment>
<evidence type="ECO:0000256" key="6">
    <source>
        <dbReference type="ARBA" id="ARBA00023295"/>
    </source>
</evidence>
<organism evidence="12 13">
    <name type="scientific">Anaerobacillus alkalilacustris</name>
    <dbReference type="NCBI Taxonomy" id="393763"/>
    <lineage>
        <taxon>Bacteria</taxon>
        <taxon>Bacillati</taxon>
        <taxon>Bacillota</taxon>
        <taxon>Bacilli</taxon>
        <taxon>Bacillales</taxon>
        <taxon>Bacillaceae</taxon>
        <taxon>Anaerobacillus</taxon>
    </lineage>
</organism>
<feature type="domain" description="Glycosyl hydrolase family 32 N-terminal" evidence="10">
    <location>
        <begin position="36"/>
        <end position="337"/>
    </location>
</feature>
<evidence type="ECO:0000256" key="5">
    <source>
        <dbReference type="ARBA" id="ARBA00022801"/>
    </source>
</evidence>
<dbReference type="InterPro" id="IPR013189">
    <property type="entry name" value="Glyco_hydro_32_C"/>
</dbReference>
<keyword evidence="9" id="KW-0119">Carbohydrate metabolism</keyword>
<dbReference type="EC" id="3.2.1.26" evidence="3 8"/>
<comment type="catalytic activity">
    <reaction evidence="8">
        <text>Hydrolysis of terminal non-reducing beta-D-fructofuranoside residues in beta-D-fructofuranosides.</text>
        <dbReference type="EC" id="3.2.1.26"/>
    </reaction>
</comment>
<dbReference type="SMART" id="SM00640">
    <property type="entry name" value="Glyco_32"/>
    <property type="match status" value="1"/>
</dbReference>
<evidence type="ECO:0000256" key="7">
    <source>
        <dbReference type="ARBA" id="ARBA00033367"/>
    </source>
</evidence>
<keyword evidence="9" id="KW-0963">Cytoplasm</keyword>
<dbReference type="Pfam" id="PF00251">
    <property type="entry name" value="Glyco_hydro_32N"/>
    <property type="match status" value="1"/>
</dbReference>
<dbReference type="InterPro" id="IPR001362">
    <property type="entry name" value="Glyco_hydro_32"/>
</dbReference>
<dbReference type="InterPro" id="IPR013148">
    <property type="entry name" value="Glyco_hydro_32_N"/>
</dbReference>
<evidence type="ECO:0000259" key="11">
    <source>
        <dbReference type="Pfam" id="PF08244"/>
    </source>
</evidence>
<dbReference type="UniPathway" id="UPA00238"/>
<dbReference type="InterPro" id="IPR006232">
    <property type="entry name" value="Suc6P_hydrolase"/>
</dbReference>
<evidence type="ECO:0000259" key="10">
    <source>
        <dbReference type="Pfam" id="PF00251"/>
    </source>
</evidence>
<evidence type="ECO:0000256" key="1">
    <source>
        <dbReference type="ARBA" id="ARBA00004914"/>
    </source>
</evidence>
<dbReference type="SUPFAM" id="SSF75005">
    <property type="entry name" value="Arabinanase/levansucrase/invertase"/>
    <property type="match status" value="1"/>
</dbReference>
<sequence>MWTVEKRYRRIEEVEIEEISNLMVKVKNCPWRQTFHIQPEIGLLNDPNGFSFYNGEYHLFYQWFPLGPVHGLKYWYHKKSKDLVNWENVGIAIRPNDYFDSHGAYSGSAIEHNGNLYFFYTGNTRDENWKRHPYQCIAIMDQNCKITKMEKPVISEIPYGYTDHFRDPKVWKENDTFYAVMGAQRVDETGCILLYSSPNLLEWKFEGEVQTSLENFGFMWECPDYFELQDQGVLIFSPQGLEPDGVMYQNIYQSGYVLGEKLDLKQKTLKHGDFIELDRGFDFYAPQTMLDPKGRRILVGWMGLPEIDYPTDKNEWAHCLTLPRELSIHEGKLIQKPIKELEKLRKEKVEIDTEIDDETRRFKGFYGESYELNAEFTNSTAEEFGIELRVSENEKTSIKYDSRTKQVIFDRSLSGEPVGETFGTERKCTIGSSTLTFRIFVDTSSIELFINDGEEVFTGRIFPSKDSRGIQFYAKGGAVKLKATKWNLDKCTIEKNSADKL</sequence>
<comment type="similarity">
    <text evidence="2 8">Belongs to the glycosyl hydrolase 32 family.</text>
</comment>
<dbReference type="GO" id="GO:0004564">
    <property type="term" value="F:beta-fructofuranosidase activity"/>
    <property type="evidence" value="ECO:0007669"/>
    <property type="project" value="UniProtKB-EC"/>
</dbReference>
<keyword evidence="5 8" id="KW-0378">Hydrolase</keyword>
<dbReference type="AlphaFoldDB" id="A0A1S2LIF7"/>
<evidence type="ECO:0000256" key="4">
    <source>
        <dbReference type="ARBA" id="ARBA00019623"/>
    </source>
</evidence>
<dbReference type="InterPro" id="IPR023296">
    <property type="entry name" value="Glyco_hydro_beta-prop_sf"/>
</dbReference>
<dbReference type="PANTHER" id="PTHR43101">
    <property type="entry name" value="BETA-FRUCTOSIDASE"/>
    <property type="match status" value="1"/>
</dbReference>
<dbReference type="OrthoDB" id="9759709at2"/>
<protein>
    <recommendedName>
        <fullName evidence="4 8">Sucrose-6-phosphate hydrolase</fullName>
        <ecNumber evidence="3 8">3.2.1.26</ecNumber>
    </recommendedName>
    <alternativeName>
        <fullName evidence="7 9">Invertase</fullName>
    </alternativeName>
</protein>
<dbReference type="Gene3D" id="2.60.120.560">
    <property type="entry name" value="Exo-inulinase, domain 1"/>
    <property type="match status" value="1"/>
</dbReference>
<evidence type="ECO:0000256" key="2">
    <source>
        <dbReference type="ARBA" id="ARBA00009902"/>
    </source>
</evidence>
<feature type="domain" description="Glycosyl hydrolase family 32 C-terminal" evidence="11">
    <location>
        <begin position="340"/>
        <end position="482"/>
    </location>
</feature>
<dbReference type="CDD" id="cd18623">
    <property type="entry name" value="GH32_ScrB-like"/>
    <property type="match status" value="1"/>
</dbReference>
<keyword evidence="13" id="KW-1185">Reference proteome</keyword>
<evidence type="ECO:0000256" key="3">
    <source>
        <dbReference type="ARBA" id="ARBA00012758"/>
    </source>
</evidence>
<dbReference type="GO" id="GO:0005737">
    <property type="term" value="C:cytoplasm"/>
    <property type="evidence" value="ECO:0007669"/>
    <property type="project" value="UniProtKB-SubCell"/>
</dbReference>
<dbReference type="Gene3D" id="2.115.10.20">
    <property type="entry name" value="Glycosyl hydrolase domain, family 43"/>
    <property type="match status" value="1"/>
</dbReference>
<dbReference type="SUPFAM" id="SSF49899">
    <property type="entry name" value="Concanavalin A-like lectins/glucanases"/>
    <property type="match status" value="1"/>
</dbReference>
<accession>A0A1S2LIF7</accession>
<name>A0A1S2LIF7_9BACI</name>
<keyword evidence="6 8" id="KW-0326">Glycosidase</keyword>
<dbReference type="NCBIfam" id="TIGR01322">
    <property type="entry name" value="scrB_fam"/>
    <property type="match status" value="1"/>
</dbReference>
<dbReference type="GO" id="GO:0005985">
    <property type="term" value="P:sucrose metabolic process"/>
    <property type="evidence" value="ECO:0007669"/>
    <property type="project" value="UniProtKB-UniPathway"/>
</dbReference>
<comment type="caution">
    <text evidence="12">The sequence shown here is derived from an EMBL/GenBank/DDBJ whole genome shotgun (WGS) entry which is preliminary data.</text>
</comment>
<comment type="subcellular location">
    <subcellularLocation>
        <location evidence="9">Cytoplasm</location>
    </subcellularLocation>
</comment>
<dbReference type="EMBL" id="MLQR01000033">
    <property type="protein sequence ID" value="OIJ12094.1"/>
    <property type="molecule type" value="Genomic_DNA"/>
</dbReference>
<evidence type="ECO:0000313" key="13">
    <source>
        <dbReference type="Proteomes" id="UP000179524"/>
    </source>
</evidence>
<proteinExistence type="inferred from homology"/>
<gene>
    <name evidence="12" type="ORF">BKP37_14540</name>
</gene>
<dbReference type="RefSeq" id="WP_071310338.1">
    <property type="nucleotide sequence ID" value="NZ_MLQR01000033.1"/>
</dbReference>
<dbReference type="PANTHER" id="PTHR43101:SF1">
    <property type="entry name" value="BETA-FRUCTOSIDASE"/>
    <property type="match status" value="1"/>
</dbReference>
<reference evidence="12 13" key="1">
    <citation type="submission" date="2016-10" db="EMBL/GenBank/DDBJ databases">
        <title>Draft genome sequences of four alkaliphilic bacteria belonging to the Anaerobacillus genus.</title>
        <authorList>
            <person name="Bassil N.M."/>
            <person name="Lloyd J.R."/>
        </authorList>
    </citation>
    <scope>NUCLEOTIDE SEQUENCE [LARGE SCALE GENOMIC DNA]</scope>
    <source>
        <strain evidence="12 13">DSM 18345</strain>
    </source>
</reference>
<comment type="pathway">
    <text evidence="1 9">Glycan biosynthesis; sucrose metabolism.</text>
</comment>
<dbReference type="InterPro" id="IPR018053">
    <property type="entry name" value="Glyco_hydro_32_AS"/>
</dbReference>
<evidence type="ECO:0000256" key="9">
    <source>
        <dbReference type="RuleBase" id="RU365015"/>
    </source>
</evidence>
<dbReference type="Pfam" id="PF08244">
    <property type="entry name" value="Glyco_hydro_32C"/>
    <property type="match status" value="1"/>
</dbReference>
<dbReference type="InterPro" id="IPR051214">
    <property type="entry name" value="GH32_Enzymes"/>
</dbReference>
<evidence type="ECO:0000256" key="8">
    <source>
        <dbReference type="RuleBase" id="RU362110"/>
    </source>
</evidence>
<evidence type="ECO:0000313" key="12">
    <source>
        <dbReference type="EMBL" id="OIJ12094.1"/>
    </source>
</evidence>
<dbReference type="Proteomes" id="UP000179524">
    <property type="component" value="Unassembled WGS sequence"/>
</dbReference>
<dbReference type="PROSITE" id="PS00609">
    <property type="entry name" value="GLYCOSYL_HYDROL_F32"/>
    <property type="match status" value="1"/>
</dbReference>